<keyword evidence="1" id="KW-0732">Signal</keyword>
<feature type="chain" id="PRO_5011660832" evidence="1">
    <location>
        <begin position="26"/>
        <end position="175"/>
    </location>
</feature>
<evidence type="ECO:0000313" key="2">
    <source>
        <dbReference type="EMBL" id="SDG38728.1"/>
    </source>
</evidence>
<dbReference type="STRING" id="454006.SAMN05421825_3220"/>
<dbReference type="EMBL" id="FNBH01000004">
    <property type="protein sequence ID" value="SDG38728.1"/>
    <property type="molecule type" value="Genomic_DNA"/>
</dbReference>
<keyword evidence="3" id="KW-1185">Reference proteome</keyword>
<evidence type="ECO:0000256" key="1">
    <source>
        <dbReference type="SAM" id="SignalP"/>
    </source>
</evidence>
<sequence>MKKIMIHTKKLGLFFLVMLSGLVYSQATEGAIDKNPVYSIEGTGYQESGSKRQIIFSNLNIEGDNKNEITLNNNEITVKKDGIYRIGLSSEINKGVEKEQQLKYSIHLNNKEAFQSEKGALSLEGKYYFQIQLKSGDTLSFDVLSDKVLSTTSKNNLSIRFTDPKLITFFDNGHH</sequence>
<evidence type="ECO:0000313" key="3">
    <source>
        <dbReference type="Proteomes" id="UP000199203"/>
    </source>
</evidence>
<protein>
    <submittedName>
        <fullName evidence="2">Uncharacterized protein</fullName>
    </submittedName>
</protein>
<feature type="signal peptide" evidence="1">
    <location>
        <begin position="1"/>
        <end position="25"/>
    </location>
</feature>
<gene>
    <name evidence="2" type="ORF">SAMN05421825_3220</name>
</gene>
<accession>A0A1G7TTW4</accession>
<name>A0A1G7TTW4_9FLAO</name>
<dbReference type="AlphaFoldDB" id="A0A1G7TTW4"/>
<reference evidence="3" key="1">
    <citation type="submission" date="2016-10" db="EMBL/GenBank/DDBJ databases">
        <authorList>
            <person name="Varghese N."/>
            <person name="Submissions S."/>
        </authorList>
    </citation>
    <scope>NUCLEOTIDE SEQUENCE [LARGE SCALE GENOMIC DNA]</scope>
    <source>
        <strain evidence="3">DSM 19684</strain>
    </source>
</reference>
<organism evidence="2 3">
    <name type="scientific">Epilithonimonas hungarica</name>
    <dbReference type="NCBI Taxonomy" id="454006"/>
    <lineage>
        <taxon>Bacteria</taxon>
        <taxon>Pseudomonadati</taxon>
        <taxon>Bacteroidota</taxon>
        <taxon>Flavobacteriia</taxon>
        <taxon>Flavobacteriales</taxon>
        <taxon>Weeksellaceae</taxon>
        <taxon>Chryseobacterium group</taxon>
        <taxon>Epilithonimonas</taxon>
    </lineage>
</organism>
<proteinExistence type="predicted"/>
<dbReference type="Proteomes" id="UP000199203">
    <property type="component" value="Unassembled WGS sequence"/>
</dbReference>